<feature type="compositionally biased region" description="Polar residues" evidence="1">
    <location>
        <begin position="21"/>
        <end position="30"/>
    </location>
</feature>
<organism evidence="2 3">
    <name type="scientific">Propionibacterium cyclohexanicum</name>
    <dbReference type="NCBI Taxonomy" id="64702"/>
    <lineage>
        <taxon>Bacteria</taxon>
        <taxon>Bacillati</taxon>
        <taxon>Actinomycetota</taxon>
        <taxon>Actinomycetes</taxon>
        <taxon>Propionibacteriales</taxon>
        <taxon>Propionibacteriaceae</taxon>
        <taxon>Propionibacterium</taxon>
    </lineage>
</organism>
<dbReference type="AntiFam" id="ANF00006">
    <property type="entry name" value="Translation of CRISPR region"/>
</dbReference>
<feature type="region of interest" description="Disordered" evidence="1">
    <location>
        <begin position="1"/>
        <end position="31"/>
    </location>
</feature>
<feature type="compositionally biased region" description="Basic residues" evidence="1">
    <location>
        <begin position="134"/>
        <end position="149"/>
    </location>
</feature>
<name>A0A1H9TEN6_9ACTN</name>
<evidence type="ECO:0000313" key="2">
    <source>
        <dbReference type="EMBL" id="SER95507.1"/>
    </source>
</evidence>
<gene>
    <name evidence="2" type="ORF">SAMN05443377_1221</name>
</gene>
<dbReference type="Proteomes" id="UP000198815">
    <property type="component" value="Unassembled WGS sequence"/>
</dbReference>
<sequence length="224" mass="24400">PGLPQPHQLHRQKPARDRRIQTPTTPSIGMSHSRWRAFTVTLVGSPPHSRGRPLPPAFGGYGLGLTPAFAGKTSCPMMAFCAMRAHPRIRGEDQRVPDLIHDFSGSPPHSRGRPGSILEGAFHIRLTPAFAGKTPRRSTSRGLSRAHPRIRGEDSPRSLMVLSRPGSPPHSRGRPFFCCPSVTLTGLTPAFAGKTRMFGGEPTSTRAHPRIRGEDFCAHRPSPP</sequence>
<evidence type="ECO:0000313" key="3">
    <source>
        <dbReference type="Proteomes" id="UP000198815"/>
    </source>
</evidence>
<dbReference type="EMBL" id="FOGZ01000022">
    <property type="protein sequence ID" value="SER95507.1"/>
    <property type="molecule type" value="Genomic_DNA"/>
</dbReference>
<dbReference type="AntiFam" id="ANF00057">
    <property type="entry name" value="Translation of E. coli type CRISPR repeat"/>
</dbReference>
<proteinExistence type="predicted"/>
<dbReference type="AlphaFoldDB" id="A0A1H9TEN6"/>
<protein>
    <submittedName>
        <fullName evidence="2">Uncharacterized protein</fullName>
    </submittedName>
</protein>
<reference evidence="2 3" key="1">
    <citation type="submission" date="2016-10" db="EMBL/GenBank/DDBJ databases">
        <authorList>
            <person name="de Groot N.N."/>
        </authorList>
    </citation>
    <scope>NUCLEOTIDE SEQUENCE [LARGE SCALE GENOMIC DNA]</scope>
    <source>
        <strain evidence="2 3">DSM 16859</strain>
    </source>
</reference>
<feature type="region of interest" description="Disordered" evidence="1">
    <location>
        <begin position="132"/>
        <end position="174"/>
    </location>
</feature>
<evidence type="ECO:0000256" key="1">
    <source>
        <dbReference type="SAM" id="MobiDB-lite"/>
    </source>
</evidence>
<feature type="non-terminal residue" evidence="2">
    <location>
        <position position="1"/>
    </location>
</feature>
<keyword evidence="3" id="KW-1185">Reference proteome</keyword>
<accession>A0A1H9TEN6</accession>